<keyword evidence="8" id="KW-0175">Coiled coil</keyword>
<proteinExistence type="predicted"/>
<evidence type="ECO:0000256" key="8">
    <source>
        <dbReference type="SAM" id="Coils"/>
    </source>
</evidence>
<dbReference type="EC" id="4.6.1.2" evidence="2"/>
<evidence type="ECO:0000256" key="1">
    <source>
        <dbReference type="ARBA" id="ARBA00004496"/>
    </source>
</evidence>
<dbReference type="PhylomeDB" id="E9GML6"/>
<protein>
    <recommendedName>
        <fullName evidence="2">guanylate cyclase</fullName>
        <ecNumber evidence="2">4.6.1.2</ecNumber>
    </recommendedName>
</protein>
<comment type="subcellular location">
    <subcellularLocation>
        <location evidence="1">Cytoplasm</location>
    </subcellularLocation>
</comment>
<dbReference type="InterPro" id="IPR038158">
    <property type="entry name" value="H-NOX_domain_sf"/>
</dbReference>
<keyword evidence="7" id="KW-0141">cGMP biosynthesis</keyword>
<evidence type="ECO:0000256" key="2">
    <source>
        <dbReference type="ARBA" id="ARBA00012202"/>
    </source>
</evidence>
<name>E9GML6_DAPPU</name>
<dbReference type="InterPro" id="IPR011645">
    <property type="entry name" value="HNOB_dom_associated"/>
</dbReference>
<dbReference type="SMART" id="SM00044">
    <property type="entry name" value="CYCc"/>
    <property type="match status" value="1"/>
</dbReference>
<dbReference type="Gene3D" id="3.30.70.1230">
    <property type="entry name" value="Nucleotide cyclase"/>
    <property type="match status" value="1"/>
</dbReference>
<dbReference type="GO" id="GO:0020037">
    <property type="term" value="F:heme binding"/>
    <property type="evidence" value="ECO:0007669"/>
    <property type="project" value="InterPro"/>
</dbReference>
<accession>E9GML6</accession>
<dbReference type="InterPro" id="IPR001054">
    <property type="entry name" value="A/G_cyclase"/>
</dbReference>
<evidence type="ECO:0000256" key="4">
    <source>
        <dbReference type="ARBA" id="ARBA00022741"/>
    </source>
</evidence>
<reference evidence="10 11" key="1">
    <citation type="journal article" date="2011" name="Science">
        <title>The ecoresponsive genome of Daphnia pulex.</title>
        <authorList>
            <person name="Colbourne J.K."/>
            <person name="Pfrender M.E."/>
            <person name="Gilbert D."/>
            <person name="Thomas W.K."/>
            <person name="Tucker A."/>
            <person name="Oakley T.H."/>
            <person name="Tokishita S."/>
            <person name="Aerts A."/>
            <person name="Arnold G.J."/>
            <person name="Basu M.K."/>
            <person name="Bauer D.J."/>
            <person name="Caceres C.E."/>
            <person name="Carmel L."/>
            <person name="Casola C."/>
            <person name="Choi J.H."/>
            <person name="Detter J.C."/>
            <person name="Dong Q."/>
            <person name="Dusheyko S."/>
            <person name="Eads B.D."/>
            <person name="Frohlich T."/>
            <person name="Geiler-Samerotte K.A."/>
            <person name="Gerlach D."/>
            <person name="Hatcher P."/>
            <person name="Jogdeo S."/>
            <person name="Krijgsveld J."/>
            <person name="Kriventseva E.V."/>
            <person name="Kultz D."/>
            <person name="Laforsch C."/>
            <person name="Lindquist E."/>
            <person name="Lopez J."/>
            <person name="Manak J.R."/>
            <person name="Muller J."/>
            <person name="Pangilinan J."/>
            <person name="Patwardhan R.P."/>
            <person name="Pitluck S."/>
            <person name="Pritham E.J."/>
            <person name="Rechtsteiner A."/>
            <person name="Rho M."/>
            <person name="Rogozin I.B."/>
            <person name="Sakarya O."/>
            <person name="Salamov A."/>
            <person name="Schaack S."/>
            <person name="Shapiro H."/>
            <person name="Shiga Y."/>
            <person name="Skalitzky C."/>
            <person name="Smith Z."/>
            <person name="Souvorov A."/>
            <person name="Sung W."/>
            <person name="Tang Z."/>
            <person name="Tsuchiya D."/>
            <person name="Tu H."/>
            <person name="Vos H."/>
            <person name="Wang M."/>
            <person name="Wolf Y.I."/>
            <person name="Yamagata H."/>
            <person name="Yamada T."/>
            <person name="Ye Y."/>
            <person name="Shaw J.R."/>
            <person name="Andrews J."/>
            <person name="Crease T.J."/>
            <person name="Tang H."/>
            <person name="Lucas S.M."/>
            <person name="Robertson H.M."/>
            <person name="Bork P."/>
            <person name="Koonin E.V."/>
            <person name="Zdobnov E.M."/>
            <person name="Grigoriev I.V."/>
            <person name="Lynch M."/>
            <person name="Boore J.L."/>
        </authorList>
    </citation>
    <scope>NUCLEOTIDE SEQUENCE [LARGE SCALE GENOMIC DNA]</scope>
</reference>
<keyword evidence="5" id="KW-0342">GTP-binding</keyword>
<dbReference type="Gene3D" id="3.90.1520.10">
    <property type="entry name" value="H-NOX domain"/>
    <property type="match status" value="1"/>
</dbReference>
<dbReference type="GO" id="GO:0005525">
    <property type="term" value="F:GTP binding"/>
    <property type="evidence" value="ECO:0007669"/>
    <property type="project" value="UniProtKB-KW"/>
</dbReference>
<keyword evidence="11" id="KW-1185">Reference proteome</keyword>
<dbReference type="Proteomes" id="UP000000305">
    <property type="component" value="Unassembled WGS sequence"/>
</dbReference>
<dbReference type="SUPFAM" id="SSF111126">
    <property type="entry name" value="Ligand-binding domain in the NO signalling and Golgi transport"/>
    <property type="match status" value="1"/>
</dbReference>
<dbReference type="AlphaFoldDB" id="E9GML6"/>
<dbReference type="FunCoup" id="E9GML6">
    <property type="interactions" value="67"/>
</dbReference>
<dbReference type="Pfam" id="PF00211">
    <property type="entry name" value="Guanylate_cyc"/>
    <property type="match status" value="1"/>
</dbReference>
<dbReference type="OMA" id="TEYIAWT"/>
<gene>
    <name evidence="10" type="ORF">DAPPUDRAFT_245123</name>
</gene>
<dbReference type="Pfam" id="PF07701">
    <property type="entry name" value="HNOBA"/>
    <property type="match status" value="1"/>
</dbReference>
<organism evidence="10 11">
    <name type="scientific">Daphnia pulex</name>
    <name type="common">Water flea</name>
    <dbReference type="NCBI Taxonomy" id="6669"/>
    <lineage>
        <taxon>Eukaryota</taxon>
        <taxon>Metazoa</taxon>
        <taxon>Ecdysozoa</taxon>
        <taxon>Arthropoda</taxon>
        <taxon>Crustacea</taxon>
        <taxon>Branchiopoda</taxon>
        <taxon>Diplostraca</taxon>
        <taxon>Cladocera</taxon>
        <taxon>Anomopoda</taxon>
        <taxon>Daphniidae</taxon>
        <taxon>Daphnia</taxon>
    </lineage>
</organism>
<dbReference type="GO" id="GO:0008074">
    <property type="term" value="C:guanylate cyclase complex, soluble"/>
    <property type="evidence" value="ECO:0000318"/>
    <property type="project" value="GO_Central"/>
</dbReference>
<dbReference type="PANTHER" id="PTHR45655">
    <property type="entry name" value="GUANYLATE CYCLASE SOLUBLE SUBUNIT BETA-2"/>
    <property type="match status" value="1"/>
</dbReference>
<keyword evidence="6" id="KW-0456">Lyase</keyword>
<evidence type="ECO:0000256" key="3">
    <source>
        <dbReference type="ARBA" id="ARBA00022490"/>
    </source>
</evidence>
<evidence type="ECO:0000256" key="7">
    <source>
        <dbReference type="ARBA" id="ARBA00023293"/>
    </source>
</evidence>
<evidence type="ECO:0000256" key="5">
    <source>
        <dbReference type="ARBA" id="ARBA00023134"/>
    </source>
</evidence>
<evidence type="ECO:0000313" key="11">
    <source>
        <dbReference type="Proteomes" id="UP000000305"/>
    </source>
</evidence>
<dbReference type="InterPro" id="IPR029787">
    <property type="entry name" value="Nucleotide_cyclase"/>
</dbReference>
<dbReference type="OrthoDB" id="1890790at2759"/>
<dbReference type="GO" id="GO:0019934">
    <property type="term" value="P:cGMP-mediated signaling"/>
    <property type="evidence" value="ECO:0000318"/>
    <property type="project" value="GO_Central"/>
</dbReference>
<dbReference type="SUPFAM" id="SSF55073">
    <property type="entry name" value="Nucleotide cyclase"/>
    <property type="match status" value="1"/>
</dbReference>
<dbReference type="InterPro" id="IPR024096">
    <property type="entry name" value="NO_sig/Golgi_transp_ligand-bd"/>
</dbReference>
<dbReference type="KEGG" id="dpx:DAPPUDRAFT_245123"/>
<dbReference type="EMBL" id="GL732553">
    <property type="protein sequence ID" value="EFX79271.1"/>
    <property type="molecule type" value="Genomic_DNA"/>
</dbReference>
<dbReference type="Gene3D" id="3.30.450.260">
    <property type="entry name" value="Haem NO binding associated domain"/>
    <property type="match status" value="1"/>
</dbReference>
<dbReference type="GO" id="GO:0070482">
    <property type="term" value="P:response to oxygen levels"/>
    <property type="evidence" value="ECO:0000318"/>
    <property type="project" value="GO_Central"/>
</dbReference>
<dbReference type="Gene3D" id="6.10.250.780">
    <property type="match status" value="1"/>
</dbReference>
<dbReference type="PROSITE" id="PS50125">
    <property type="entry name" value="GUANYLATE_CYCLASE_2"/>
    <property type="match status" value="1"/>
</dbReference>
<evidence type="ECO:0000313" key="10">
    <source>
        <dbReference type="EMBL" id="EFX79271.1"/>
    </source>
</evidence>
<keyword evidence="4" id="KW-0547">Nucleotide-binding</keyword>
<keyword evidence="3" id="KW-0963">Cytoplasm</keyword>
<evidence type="ECO:0000256" key="6">
    <source>
        <dbReference type="ARBA" id="ARBA00023239"/>
    </source>
</evidence>
<evidence type="ECO:0000259" key="9">
    <source>
        <dbReference type="PROSITE" id="PS50125"/>
    </source>
</evidence>
<dbReference type="Pfam" id="PF07700">
    <property type="entry name" value="HNOB"/>
    <property type="match status" value="1"/>
</dbReference>
<dbReference type="InterPro" id="IPR011644">
    <property type="entry name" value="Heme_NO-bd"/>
</dbReference>
<dbReference type="PANTHER" id="PTHR45655:SF5">
    <property type="entry name" value="SOLUBLE GUANYLATE CYCLASE 89DA-RELATED"/>
    <property type="match status" value="1"/>
</dbReference>
<dbReference type="InterPro" id="IPR042463">
    <property type="entry name" value="HNOB_dom_associated_sf"/>
</dbReference>
<sequence>MANAAANLIADGSTPQDFLTYFGRCFIRAAGPFKYETLIKRCGRFFCDFLSGIDSVHLHMKYRYPKMDHPFIYVLEEDADGVVIHYRTSRIGLYPYLYGLLDQVAIDFYGIRLAAGTFSQNSYDNIEMGYQYRIRINFDNRDYMACKAIEHGAMALERKANFLASTTAKVYQEPLPQLSSSILLQLFPFSLIFRSDLKIIAVGCQLRLMFSRRMLIGQILPDVARLRRPRLNLTWDNLVTLQRVACELEMRLASNTEEYPLSKVCKTVPADEPNHDQPRRLLLRGEMRHMKDWQAIMYLCNPLIDNMEDMHEIGLSIGDLSLHGHSRELVMTAQQHNSSLEDLYERAEERAKELHNTHDLLDEWKRRGDELLYSMIPESIAKSLRRGKEPVDTCEAFECITASFVEMTNIDDIMIKNALEAVSCMNAVFSGLDKVIDQHNNVYKVETIGKVYMVVGGAPTKNHTHVKDVCMVALGFRDLLNDLSANSGMPVEIRIAW</sequence>
<dbReference type="eggNOG" id="KOG4171">
    <property type="taxonomic scope" value="Eukaryota"/>
</dbReference>
<feature type="coiled-coil region" evidence="8">
    <location>
        <begin position="330"/>
        <end position="357"/>
    </location>
</feature>
<dbReference type="STRING" id="6669.E9GML6"/>
<dbReference type="InParanoid" id="E9GML6"/>
<dbReference type="GO" id="GO:0004383">
    <property type="term" value="F:guanylate cyclase activity"/>
    <property type="evidence" value="ECO:0000318"/>
    <property type="project" value="GO_Central"/>
</dbReference>
<dbReference type="HOGENOM" id="CLU_011614_4_1_1"/>
<feature type="domain" description="Guanylate cyclase" evidence="9">
    <location>
        <begin position="401"/>
        <end position="497"/>
    </location>
</feature>